<feature type="domain" description="RING-type" evidence="6">
    <location>
        <begin position="93"/>
        <end position="133"/>
    </location>
</feature>
<dbReference type="PANTHER" id="PTHR46359">
    <property type="entry name" value="GEO07743P1"/>
    <property type="match status" value="1"/>
</dbReference>
<keyword evidence="1" id="KW-0479">Metal-binding</keyword>
<keyword evidence="2 4" id="KW-0863">Zinc-finger</keyword>
<protein>
    <recommendedName>
        <fullName evidence="6">RING-type domain-containing protein</fullName>
    </recommendedName>
</protein>
<keyword evidence="3" id="KW-0862">Zinc</keyword>
<gene>
    <name evidence="7" type="primary">105313321</name>
</gene>
<dbReference type="OrthoDB" id="9984778at2759"/>
<evidence type="ECO:0000256" key="2">
    <source>
        <dbReference type="ARBA" id="ARBA00022771"/>
    </source>
</evidence>
<dbReference type="PROSITE" id="PS50089">
    <property type="entry name" value="ZF_RING_2"/>
    <property type="match status" value="1"/>
</dbReference>
<evidence type="ECO:0000259" key="6">
    <source>
        <dbReference type="PROSITE" id="PS50089"/>
    </source>
</evidence>
<organism evidence="7">
    <name type="scientific">Amphimedon queenslandica</name>
    <name type="common">Sponge</name>
    <dbReference type="NCBI Taxonomy" id="400682"/>
    <lineage>
        <taxon>Eukaryota</taxon>
        <taxon>Metazoa</taxon>
        <taxon>Porifera</taxon>
        <taxon>Demospongiae</taxon>
        <taxon>Heteroscleromorpha</taxon>
        <taxon>Haplosclerida</taxon>
        <taxon>Niphatidae</taxon>
        <taxon>Amphimedon</taxon>
    </lineage>
</organism>
<dbReference type="GO" id="GO:0006511">
    <property type="term" value="P:ubiquitin-dependent protein catabolic process"/>
    <property type="evidence" value="ECO:0007669"/>
    <property type="project" value="TreeGrafter"/>
</dbReference>
<evidence type="ECO:0000313" key="8">
    <source>
        <dbReference type="Proteomes" id="UP000007879"/>
    </source>
</evidence>
<dbReference type="InterPro" id="IPR001841">
    <property type="entry name" value="Znf_RING"/>
</dbReference>
<dbReference type="InterPro" id="IPR042981">
    <property type="entry name" value="RNF11_RING-H2"/>
</dbReference>
<dbReference type="AlphaFoldDB" id="A0A1X7UJ58"/>
<feature type="region of interest" description="Disordered" evidence="5">
    <location>
        <begin position="16"/>
        <end position="40"/>
    </location>
</feature>
<dbReference type="EnsemblMetazoa" id="Aqu2.1.27506_001">
    <property type="protein sequence ID" value="Aqu2.1.27506_001"/>
    <property type="gene ID" value="Aqu2.1.27506"/>
</dbReference>
<sequence>MGNKCSCLSATGSTDEAEDALLGGTGDSREPRGPPPPYQIHHPFYMLTEEQRLHIVSRITLIQSLPVGHYEAPKVMMSEKKSEKDKTDQARECPICMNDFIPGELIRLLPCMHYYHIRCIDEWLMRAITCPTCVQRVDAAPPTHQTSRSTPHHNHRRTGSTISQGSMSSLCGSAYRRSMDVLTTPPPPPTQSPSVSPADSMQELLVEVQHHS</sequence>
<accession>A0A1X7UJ58</accession>
<dbReference type="GO" id="GO:0008270">
    <property type="term" value="F:zinc ion binding"/>
    <property type="evidence" value="ECO:0007669"/>
    <property type="project" value="UniProtKB-KW"/>
</dbReference>
<feature type="region of interest" description="Disordered" evidence="5">
    <location>
        <begin position="141"/>
        <end position="167"/>
    </location>
</feature>
<dbReference type="CDD" id="cd16468">
    <property type="entry name" value="RING-H2_RNF11"/>
    <property type="match status" value="1"/>
</dbReference>
<dbReference type="STRING" id="400682.A0A1X7UJ58"/>
<evidence type="ECO:0000256" key="3">
    <source>
        <dbReference type="ARBA" id="ARBA00022833"/>
    </source>
</evidence>
<reference evidence="8" key="1">
    <citation type="journal article" date="2010" name="Nature">
        <title>The Amphimedon queenslandica genome and the evolution of animal complexity.</title>
        <authorList>
            <person name="Srivastava M."/>
            <person name="Simakov O."/>
            <person name="Chapman J."/>
            <person name="Fahey B."/>
            <person name="Gauthier M.E."/>
            <person name="Mitros T."/>
            <person name="Richards G.S."/>
            <person name="Conaco C."/>
            <person name="Dacre M."/>
            <person name="Hellsten U."/>
            <person name="Larroux C."/>
            <person name="Putnam N.H."/>
            <person name="Stanke M."/>
            <person name="Adamska M."/>
            <person name="Darling A."/>
            <person name="Degnan S.M."/>
            <person name="Oakley T.H."/>
            <person name="Plachetzki D.C."/>
            <person name="Zhai Y."/>
            <person name="Adamski M."/>
            <person name="Calcino A."/>
            <person name="Cummins S.F."/>
            <person name="Goodstein D.M."/>
            <person name="Harris C."/>
            <person name="Jackson D.J."/>
            <person name="Leys S.P."/>
            <person name="Shu S."/>
            <person name="Woodcroft B.J."/>
            <person name="Vervoort M."/>
            <person name="Kosik K.S."/>
            <person name="Manning G."/>
            <person name="Degnan B.M."/>
            <person name="Rokhsar D.S."/>
        </authorList>
    </citation>
    <scope>NUCLEOTIDE SEQUENCE [LARGE SCALE GENOMIC DNA]</scope>
</reference>
<evidence type="ECO:0000256" key="1">
    <source>
        <dbReference type="ARBA" id="ARBA00022723"/>
    </source>
</evidence>
<proteinExistence type="predicted"/>
<dbReference type="Proteomes" id="UP000007879">
    <property type="component" value="Unassembled WGS sequence"/>
</dbReference>
<evidence type="ECO:0000256" key="4">
    <source>
        <dbReference type="PROSITE-ProRule" id="PRU00175"/>
    </source>
</evidence>
<feature type="region of interest" description="Disordered" evidence="5">
    <location>
        <begin position="179"/>
        <end position="202"/>
    </location>
</feature>
<dbReference type="KEGG" id="aqu:105313321"/>
<dbReference type="InterPro" id="IPR052804">
    <property type="entry name" value="UEC_component"/>
</dbReference>
<dbReference type="GO" id="GO:0000151">
    <property type="term" value="C:ubiquitin ligase complex"/>
    <property type="evidence" value="ECO:0007669"/>
    <property type="project" value="TreeGrafter"/>
</dbReference>
<dbReference type="InterPro" id="IPR013083">
    <property type="entry name" value="Znf_RING/FYVE/PHD"/>
</dbReference>
<dbReference type="InParanoid" id="A0A1X7UJ58"/>
<name>A0A1X7UJ58_AMPQE</name>
<evidence type="ECO:0000256" key="5">
    <source>
        <dbReference type="SAM" id="MobiDB-lite"/>
    </source>
</evidence>
<dbReference type="SMART" id="SM00184">
    <property type="entry name" value="RING"/>
    <property type="match status" value="1"/>
</dbReference>
<dbReference type="Pfam" id="PF13639">
    <property type="entry name" value="zf-RING_2"/>
    <property type="match status" value="1"/>
</dbReference>
<dbReference type="EnsemblMetazoa" id="XM_011406647.2">
    <property type="protein sequence ID" value="XP_011404949.1"/>
    <property type="gene ID" value="LOC105313321"/>
</dbReference>
<keyword evidence="8" id="KW-1185">Reference proteome</keyword>
<dbReference type="eggNOG" id="KOG0800">
    <property type="taxonomic scope" value="Eukaryota"/>
</dbReference>
<dbReference type="GO" id="GO:0061630">
    <property type="term" value="F:ubiquitin protein ligase activity"/>
    <property type="evidence" value="ECO:0007669"/>
    <property type="project" value="TreeGrafter"/>
</dbReference>
<dbReference type="Gene3D" id="3.30.40.10">
    <property type="entry name" value="Zinc/RING finger domain, C3HC4 (zinc finger)"/>
    <property type="match status" value="1"/>
</dbReference>
<reference evidence="7" key="2">
    <citation type="submission" date="2017-05" db="UniProtKB">
        <authorList>
            <consortium name="EnsemblMetazoa"/>
        </authorList>
    </citation>
    <scope>IDENTIFICATION</scope>
</reference>
<dbReference type="PANTHER" id="PTHR46359:SF2">
    <property type="entry name" value="GEO07743P1"/>
    <property type="match status" value="1"/>
</dbReference>
<evidence type="ECO:0000313" key="7">
    <source>
        <dbReference type="EnsemblMetazoa" id="Aqu2.1.27506_001"/>
    </source>
</evidence>
<dbReference type="SUPFAM" id="SSF57850">
    <property type="entry name" value="RING/U-box"/>
    <property type="match status" value="1"/>
</dbReference>